<name>A0ABN3HL76_9ACTN</name>
<dbReference type="PANTHER" id="PTHR43981:SF2">
    <property type="entry name" value="ENOYL-[ACYL-CARRIER-PROTEIN] REDUCTASE, MITOCHONDRIAL"/>
    <property type="match status" value="1"/>
</dbReference>
<keyword evidence="13" id="KW-1185">Reference proteome</keyword>
<dbReference type="Proteomes" id="UP001501444">
    <property type="component" value="Unassembled WGS sequence"/>
</dbReference>
<keyword evidence="8" id="KW-0275">Fatty acid biosynthesis</keyword>
<dbReference type="Pfam" id="PF08240">
    <property type="entry name" value="ADH_N"/>
    <property type="match status" value="1"/>
</dbReference>
<gene>
    <name evidence="12" type="ORF">GCM10010170_091860</name>
</gene>
<dbReference type="InterPro" id="IPR013154">
    <property type="entry name" value="ADH-like_N"/>
</dbReference>
<keyword evidence="2" id="KW-0444">Lipid biosynthesis</keyword>
<dbReference type="InterPro" id="IPR036291">
    <property type="entry name" value="NAD(P)-bd_dom_sf"/>
</dbReference>
<keyword evidence="4" id="KW-0521">NADP</keyword>
<keyword evidence="3" id="KW-0276">Fatty acid metabolism</keyword>
<reference evidence="12 13" key="1">
    <citation type="journal article" date="2019" name="Int. J. Syst. Evol. Microbiol.">
        <title>The Global Catalogue of Microorganisms (GCM) 10K type strain sequencing project: providing services to taxonomists for standard genome sequencing and annotation.</title>
        <authorList>
            <consortium name="The Broad Institute Genomics Platform"/>
            <consortium name="The Broad Institute Genome Sequencing Center for Infectious Disease"/>
            <person name="Wu L."/>
            <person name="Ma J."/>
        </authorList>
    </citation>
    <scope>NUCLEOTIDE SEQUENCE [LARGE SCALE GENOMIC DNA]</scope>
    <source>
        <strain evidence="12 13">JCM 3272</strain>
    </source>
</reference>
<evidence type="ECO:0000256" key="7">
    <source>
        <dbReference type="ARBA" id="ARBA00023098"/>
    </source>
</evidence>
<dbReference type="SUPFAM" id="SSF51735">
    <property type="entry name" value="NAD(P)-binding Rossmann-fold domains"/>
    <property type="match status" value="1"/>
</dbReference>
<dbReference type="PANTHER" id="PTHR43981">
    <property type="entry name" value="ENOYL-[ACYL-CARRIER-PROTEIN] REDUCTASE, MITOCHONDRIAL"/>
    <property type="match status" value="1"/>
</dbReference>
<protein>
    <recommendedName>
        <fullName evidence="9">enoyl-[acyl-carrier-protein] reductase</fullName>
        <ecNumber evidence="9">1.3.1.104</ecNumber>
    </recommendedName>
</protein>
<evidence type="ECO:0000313" key="12">
    <source>
        <dbReference type="EMBL" id="GAA2383091.1"/>
    </source>
</evidence>
<evidence type="ECO:0000256" key="6">
    <source>
        <dbReference type="ARBA" id="ARBA00023002"/>
    </source>
</evidence>
<dbReference type="CDD" id="cd05282">
    <property type="entry name" value="ETR_like"/>
    <property type="match status" value="1"/>
</dbReference>
<evidence type="ECO:0000313" key="13">
    <source>
        <dbReference type="Proteomes" id="UP001501444"/>
    </source>
</evidence>
<dbReference type="SUPFAM" id="SSF50129">
    <property type="entry name" value="GroES-like"/>
    <property type="match status" value="1"/>
</dbReference>
<keyword evidence="5" id="KW-0809">Transit peptide</keyword>
<sequence length="346" mass="36811">MVPSTQPNDAAEAGHMPAMSQLLVTSYGDPRESVSLAPGSDSVLGTDDILVEMEAAPVNPSDFLLVRGDYGVRPPLPSPLGGEGVGRVIDAGVGAGRQLVGRRVVILPNYEQGTWADRVATSYRNVVPIRDDGDPLQLAMLPINPATAYLLLHRFAKLAPGDWVGLNAANSAVGLCIIALARLQGLQTLNIVRREAAAQTVRDAGGDRVIVAGDDLPTQIADALDGAQLALALDATAGPVVADLAAALRFRGTIVSYAYVTDAPPAVRAHDVIFKEVTHTGFWLLNWLRHAPRTEIEQTYHALNDLVASGELAVPVDATYRLDHYHEAIEHAMTPGRSGKILFTFS</sequence>
<dbReference type="EC" id="1.3.1.104" evidence="9"/>
<dbReference type="InterPro" id="IPR013149">
    <property type="entry name" value="ADH-like_C"/>
</dbReference>
<proteinExistence type="inferred from homology"/>
<comment type="caution">
    <text evidence="12">The sequence shown here is derived from an EMBL/GenBank/DDBJ whole genome shotgun (WGS) entry which is preliminary data.</text>
</comment>
<dbReference type="Pfam" id="PF00107">
    <property type="entry name" value="ADH_zinc_N"/>
    <property type="match status" value="1"/>
</dbReference>
<comment type="catalytic activity">
    <reaction evidence="10">
        <text>a 2,3-saturated acyl-[ACP] + NADP(+) = a (2E)-enoyl-[ACP] + NADPH + H(+)</text>
        <dbReference type="Rhea" id="RHEA:22564"/>
        <dbReference type="Rhea" id="RHEA-COMP:9925"/>
        <dbReference type="Rhea" id="RHEA-COMP:9926"/>
        <dbReference type="ChEBI" id="CHEBI:15378"/>
        <dbReference type="ChEBI" id="CHEBI:57783"/>
        <dbReference type="ChEBI" id="CHEBI:58349"/>
        <dbReference type="ChEBI" id="CHEBI:78784"/>
        <dbReference type="ChEBI" id="CHEBI:78785"/>
        <dbReference type="EC" id="1.3.1.104"/>
    </reaction>
</comment>
<dbReference type="SMART" id="SM00829">
    <property type="entry name" value="PKS_ER"/>
    <property type="match status" value="1"/>
</dbReference>
<evidence type="ECO:0000256" key="5">
    <source>
        <dbReference type="ARBA" id="ARBA00022946"/>
    </source>
</evidence>
<keyword evidence="6" id="KW-0560">Oxidoreductase</keyword>
<organism evidence="12 13">
    <name type="scientific">Dactylosporangium salmoneum</name>
    <dbReference type="NCBI Taxonomy" id="53361"/>
    <lineage>
        <taxon>Bacteria</taxon>
        <taxon>Bacillati</taxon>
        <taxon>Actinomycetota</taxon>
        <taxon>Actinomycetes</taxon>
        <taxon>Micromonosporales</taxon>
        <taxon>Micromonosporaceae</taxon>
        <taxon>Dactylosporangium</taxon>
    </lineage>
</organism>
<keyword evidence="7" id="KW-0443">Lipid metabolism</keyword>
<evidence type="ECO:0000256" key="9">
    <source>
        <dbReference type="ARBA" id="ARBA00038963"/>
    </source>
</evidence>
<evidence type="ECO:0000256" key="2">
    <source>
        <dbReference type="ARBA" id="ARBA00022516"/>
    </source>
</evidence>
<dbReference type="InterPro" id="IPR011032">
    <property type="entry name" value="GroES-like_sf"/>
</dbReference>
<dbReference type="EMBL" id="BAAARV010000093">
    <property type="protein sequence ID" value="GAA2383091.1"/>
    <property type="molecule type" value="Genomic_DNA"/>
</dbReference>
<evidence type="ECO:0000256" key="8">
    <source>
        <dbReference type="ARBA" id="ARBA00023160"/>
    </source>
</evidence>
<dbReference type="InterPro" id="IPR051034">
    <property type="entry name" value="Mito_Enoyl-ACP_Reductase"/>
</dbReference>
<evidence type="ECO:0000256" key="3">
    <source>
        <dbReference type="ARBA" id="ARBA00022832"/>
    </source>
</evidence>
<evidence type="ECO:0000256" key="10">
    <source>
        <dbReference type="ARBA" id="ARBA00048843"/>
    </source>
</evidence>
<evidence type="ECO:0000256" key="4">
    <source>
        <dbReference type="ARBA" id="ARBA00022857"/>
    </source>
</evidence>
<comment type="similarity">
    <text evidence="1">Belongs to the zinc-containing alcohol dehydrogenase family. Quinone oxidoreductase subfamily.</text>
</comment>
<dbReference type="Gene3D" id="3.40.50.720">
    <property type="entry name" value="NAD(P)-binding Rossmann-like Domain"/>
    <property type="match status" value="1"/>
</dbReference>
<dbReference type="Gene3D" id="3.90.180.10">
    <property type="entry name" value="Medium-chain alcohol dehydrogenases, catalytic domain"/>
    <property type="match status" value="1"/>
</dbReference>
<dbReference type="InterPro" id="IPR020843">
    <property type="entry name" value="ER"/>
</dbReference>
<evidence type="ECO:0000256" key="1">
    <source>
        <dbReference type="ARBA" id="ARBA00010371"/>
    </source>
</evidence>
<accession>A0ABN3HL76</accession>
<evidence type="ECO:0000259" key="11">
    <source>
        <dbReference type="SMART" id="SM00829"/>
    </source>
</evidence>
<feature type="domain" description="Enoyl reductase (ER)" evidence="11">
    <location>
        <begin position="29"/>
        <end position="343"/>
    </location>
</feature>